<dbReference type="Proteomes" id="UP001165090">
    <property type="component" value="Unassembled WGS sequence"/>
</dbReference>
<name>A0ABQ5SB49_9CHLO</name>
<dbReference type="PANTHER" id="PTHR45615:SF80">
    <property type="entry name" value="GRIP DOMAIN-CONTAINING PROTEIN"/>
    <property type="match status" value="1"/>
</dbReference>
<evidence type="ECO:0000256" key="2">
    <source>
        <dbReference type="SAM" id="MobiDB-lite"/>
    </source>
</evidence>
<evidence type="ECO:0000313" key="4">
    <source>
        <dbReference type="Proteomes" id="UP001165090"/>
    </source>
</evidence>
<dbReference type="EMBL" id="BSDZ01000038">
    <property type="protein sequence ID" value="GLI66713.1"/>
    <property type="molecule type" value="Genomic_DNA"/>
</dbReference>
<feature type="region of interest" description="Disordered" evidence="2">
    <location>
        <begin position="728"/>
        <end position="751"/>
    </location>
</feature>
<keyword evidence="4" id="KW-1185">Reference proteome</keyword>
<gene>
    <name evidence="3" type="ORF">VaNZ11_010650</name>
</gene>
<reference evidence="3 4" key="1">
    <citation type="journal article" date="2023" name="IScience">
        <title>Expanded male sex-determining region conserved during the evolution of homothallism in the green alga Volvox.</title>
        <authorList>
            <person name="Yamamoto K."/>
            <person name="Matsuzaki R."/>
            <person name="Mahakham W."/>
            <person name="Heman W."/>
            <person name="Sekimoto H."/>
            <person name="Kawachi M."/>
            <person name="Minakuchi Y."/>
            <person name="Toyoda A."/>
            <person name="Nozaki H."/>
        </authorList>
    </citation>
    <scope>NUCLEOTIDE SEQUENCE [LARGE SCALE GENOMIC DNA]</scope>
    <source>
        <strain evidence="3 4">NIES-4468</strain>
    </source>
</reference>
<accession>A0ABQ5SB49</accession>
<dbReference type="PANTHER" id="PTHR45615">
    <property type="entry name" value="MYOSIN HEAVY CHAIN, NON-MUSCLE"/>
    <property type="match status" value="1"/>
</dbReference>
<feature type="coiled-coil region" evidence="1">
    <location>
        <begin position="190"/>
        <end position="273"/>
    </location>
</feature>
<evidence type="ECO:0000256" key="1">
    <source>
        <dbReference type="SAM" id="Coils"/>
    </source>
</evidence>
<comment type="caution">
    <text evidence="3">The sequence shown here is derived from an EMBL/GenBank/DDBJ whole genome shotgun (WGS) entry which is preliminary data.</text>
</comment>
<proteinExistence type="predicted"/>
<feature type="coiled-coil region" evidence="1">
    <location>
        <begin position="298"/>
        <end position="329"/>
    </location>
</feature>
<organism evidence="3 4">
    <name type="scientific">Volvox africanus</name>
    <dbReference type="NCBI Taxonomy" id="51714"/>
    <lineage>
        <taxon>Eukaryota</taxon>
        <taxon>Viridiplantae</taxon>
        <taxon>Chlorophyta</taxon>
        <taxon>core chlorophytes</taxon>
        <taxon>Chlorophyceae</taxon>
        <taxon>CS clade</taxon>
        <taxon>Chlamydomonadales</taxon>
        <taxon>Volvocaceae</taxon>
        <taxon>Volvox</taxon>
    </lineage>
</organism>
<feature type="region of interest" description="Disordered" evidence="2">
    <location>
        <begin position="653"/>
        <end position="694"/>
    </location>
</feature>
<protein>
    <submittedName>
        <fullName evidence="3">Uncharacterized protein</fullName>
    </submittedName>
</protein>
<feature type="coiled-coil region" evidence="1">
    <location>
        <begin position="493"/>
        <end position="619"/>
    </location>
</feature>
<sequence>MHAMAGQSSGASGNSAASASAIVSGTRSAGGGVMPSPSPSAAAAALRTVSATVGGAPYSSAPMPPLHAATSIDAKADLASGLATAAAAAPLGSGAAAAEAAAALTPPRSAAERMYSAKQLTEALRSGLQAVKDQLQVLAILDGTALSWPGVSQSVDDLDFLTDMVAQTTNRLEAANRGLQVQLDGERAESASLKESLATASNRNDDLQRQCNVVHRDLREVRVQLEDTKRDAQQVRQELWTVEKQRADAASELERTKAELEQLQGELRELRAADAVQAAATTSLKEELATRRADVGHLKQLTGELRSANEHLRQQLTAAQEAAAAAQGTLSHVRSEKLHYEGEVGRLGEECSRLSAELDRNAREVVRLKEWQDVLKKVEAGKLREEQEAHARTRAEAEKKEALWRADVRAREDRLTSRDAELDTQRKANGLLQLQVKDLQKQLSLCQGERTAAATARDEHHATVGKLQAEIQRIRLDAAQCDKERAVAESAAKEAAAADKARLQAKLKEAGREATLTRALSEGWQRELREARSRISALTNELEAVRSQLSEGKVEHVRSGAAAEGQVVALRVQLAAREEEVRRVKLDASSAQKQLEKAVERLQREVDASAAEVARLKGGEDAALFTRLPPVGRPATIHDELEALRKALRDRMAGPMQGPTAGGGGAGPLPMSAPVLDSHSPLTSPTGGGGGGGSSLPALVVGSFGTAVGNGLGGGGGSSASAAALVMTSGAGGGGGNGVSERQPHLRNRTR</sequence>
<feature type="compositionally biased region" description="Low complexity" evidence="2">
    <location>
        <begin position="668"/>
        <end position="685"/>
    </location>
</feature>
<feature type="coiled-coil region" evidence="1">
    <location>
        <begin position="368"/>
        <end position="403"/>
    </location>
</feature>
<evidence type="ECO:0000313" key="3">
    <source>
        <dbReference type="EMBL" id="GLI66713.1"/>
    </source>
</evidence>
<keyword evidence="1" id="KW-0175">Coiled coil</keyword>